<reference evidence="3 4" key="1">
    <citation type="submission" date="2019-10" db="EMBL/GenBank/DDBJ databases">
        <title>Genome sequence of Azospirillum melinis.</title>
        <authorList>
            <person name="Ambrosini A."/>
            <person name="Sant'Anna F.H."/>
            <person name="Cassan F.D."/>
            <person name="Souza E.M."/>
            <person name="Passaglia L.M.P."/>
        </authorList>
    </citation>
    <scope>NUCLEOTIDE SEQUENCE [LARGE SCALE GENOMIC DNA]</scope>
    <source>
        <strain evidence="3 4">TMCY0552</strain>
    </source>
</reference>
<evidence type="ECO:0000313" key="4">
    <source>
        <dbReference type="Proteomes" id="UP000605086"/>
    </source>
</evidence>
<dbReference type="Gene3D" id="3.40.50.1110">
    <property type="entry name" value="SGNH hydrolase"/>
    <property type="match status" value="1"/>
</dbReference>
<dbReference type="RefSeq" id="WP_174472689.1">
    <property type="nucleotide sequence ID" value="NZ_JAGINN010000011.1"/>
</dbReference>
<accession>A0ABX2KLX8</accession>
<keyword evidence="2" id="KW-0732">Signal</keyword>
<sequence>MYRLLACIALILATVTAMDRVLASALGDLLLRSSDRFMTVYRPFEAEAQPAIGPGTNPGAQPGAKPGIKPPAGQEEQPNALLVKAALTTQPRPANGPATGPAAKPASGPADVLVLGNSRADNHFPVSALQDMTCGRALNLGMGGAPTVLSALLWDDYVERHGAPRLLVLEPTGLVDNPHDLADLPLLAYYSPRIDAFVRQENQELWMANHAFNLMTFNNNQTMRLIAGLVKPAADRTLVGAIPDPMKAQLAAAPEEMMTADAANWQALDHIIASAQAQGTRVAVVITPYFPTYAGKLKNFDAFFADLKGRLPAGVTVIDARRAVDKDELFMDALHVNEDGVRAMFAAMEPDLRPLGSCPVDAMASLSGTGNTTH</sequence>
<feature type="region of interest" description="Disordered" evidence="1">
    <location>
        <begin position="90"/>
        <end position="110"/>
    </location>
</feature>
<organism evidence="3 4">
    <name type="scientific">Azospirillum melinis</name>
    <dbReference type="NCBI Taxonomy" id="328839"/>
    <lineage>
        <taxon>Bacteria</taxon>
        <taxon>Pseudomonadati</taxon>
        <taxon>Pseudomonadota</taxon>
        <taxon>Alphaproteobacteria</taxon>
        <taxon>Rhodospirillales</taxon>
        <taxon>Azospirillaceae</taxon>
        <taxon>Azospirillum</taxon>
    </lineage>
</organism>
<evidence type="ECO:0008006" key="5">
    <source>
        <dbReference type="Google" id="ProtNLM"/>
    </source>
</evidence>
<dbReference type="EMBL" id="WHOS01000028">
    <property type="protein sequence ID" value="NUB01627.1"/>
    <property type="molecule type" value="Genomic_DNA"/>
</dbReference>
<protein>
    <recommendedName>
        <fullName evidence="5">SGNH hydrolase-type esterase domain-containing protein</fullName>
    </recommendedName>
</protein>
<feature type="compositionally biased region" description="Low complexity" evidence="1">
    <location>
        <begin position="58"/>
        <end position="74"/>
    </location>
</feature>
<evidence type="ECO:0000313" key="3">
    <source>
        <dbReference type="EMBL" id="NUB01627.1"/>
    </source>
</evidence>
<evidence type="ECO:0000256" key="1">
    <source>
        <dbReference type="SAM" id="MobiDB-lite"/>
    </source>
</evidence>
<feature type="signal peptide" evidence="2">
    <location>
        <begin position="1"/>
        <end position="19"/>
    </location>
</feature>
<dbReference type="InterPro" id="IPR036514">
    <property type="entry name" value="SGNH_hydro_sf"/>
</dbReference>
<keyword evidence="4" id="KW-1185">Reference proteome</keyword>
<feature type="region of interest" description="Disordered" evidence="1">
    <location>
        <begin position="49"/>
        <end position="76"/>
    </location>
</feature>
<feature type="chain" id="PRO_5047151159" description="SGNH hydrolase-type esterase domain-containing protein" evidence="2">
    <location>
        <begin position="20"/>
        <end position="374"/>
    </location>
</feature>
<comment type="caution">
    <text evidence="3">The sequence shown here is derived from an EMBL/GenBank/DDBJ whole genome shotgun (WGS) entry which is preliminary data.</text>
</comment>
<name>A0ABX2KLX8_9PROT</name>
<dbReference type="SUPFAM" id="SSF52266">
    <property type="entry name" value="SGNH hydrolase"/>
    <property type="match status" value="1"/>
</dbReference>
<dbReference type="Proteomes" id="UP000605086">
    <property type="component" value="Unassembled WGS sequence"/>
</dbReference>
<gene>
    <name evidence="3" type="ORF">GBZ48_20440</name>
</gene>
<proteinExistence type="predicted"/>
<evidence type="ECO:0000256" key="2">
    <source>
        <dbReference type="SAM" id="SignalP"/>
    </source>
</evidence>